<reference evidence="1" key="1">
    <citation type="journal article" date="2023" name="Mol. Phylogenet. Evol.">
        <title>Genome-scale phylogeny and comparative genomics of the fungal order Sordariales.</title>
        <authorList>
            <person name="Hensen N."/>
            <person name="Bonometti L."/>
            <person name="Westerberg I."/>
            <person name="Brannstrom I.O."/>
            <person name="Guillou S."/>
            <person name="Cros-Aarteil S."/>
            <person name="Calhoun S."/>
            <person name="Haridas S."/>
            <person name="Kuo A."/>
            <person name="Mondo S."/>
            <person name="Pangilinan J."/>
            <person name="Riley R."/>
            <person name="LaButti K."/>
            <person name="Andreopoulos B."/>
            <person name="Lipzen A."/>
            <person name="Chen C."/>
            <person name="Yan M."/>
            <person name="Daum C."/>
            <person name="Ng V."/>
            <person name="Clum A."/>
            <person name="Steindorff A."/>
            <person name="Ohm R.A."/>
            <person name="Martin F."/>
            <person name="Silar P."/>
            <person name="Natvig D.O."/>
            <person name="Lalanne C."/>
            <person name="Gautier V."/>
            <person name="Ament-Velasquez S.L."/>
            <person name="Kruys A."/>
            <person name="Hutchinson M.I."/>
            <person name="Powell A.J."/>
            <person name="Barry K."/>
            <person name="Miller A.N."/>
            <person name="Grigoriev I.V."/>
            <person name="Debuchy R."/>
            <person name="Gladieux P."/>
            <person name="Hiltunen Thoren M."/>
            <person name="Johannesson H."/>
        </authorList>
    </citation>
    <scope>NUCLEOTIDE SEQUENCE</scope>
    <source>
        <strain evidence="1">CBS 560.94</strain>
    </source>
</reference>
<keyword evidence="2" id="KW-1185">Reference proteome</keyword>
<protein>
    <submittedName>
        <fullName evidence="1">Uncharacterized protein</fullName>
    </submittedName>
</protein>
<organism evidence="1 2">
    <name type="scientific">Neurospora tetraspora</name>
    <dbReference type="NCBI Taxonomy" id="94610"/>
    <lineage>
        <taxon>Eukaryota</taxon>
        <taxon>Fungi</taxon>
        <taxon>Dikarya</taxon>
        <taxon>Ascomycota</taxon>
        <taxon>Pezizomycotina</taxon>
        <taxon>Sordariomycetes</taxon>
        <taxon>Sordariomycetidae</taxon>
        <taxon>Sordariales</taxon>
        <taxon>Sordariaceae</taxon>
        <taxon>Neurospora</taxon>
    </lineage>
</organism>
<comment type="caution">
    <text evidence="1">The sequence shown here is derived from an EMBL/GenBank/DDBJ whole genome shotgun (WGS) entry which is preliminary data.</text>
</comment>
<evidence type="ECO:0000313" key="1">
    <source>
        <dbReference type="EMBL" id="KAK3356145.1"/>
    </source>
</evidence>
<dbReference type="EMBL" id="JAUEPP010000001">
    <property type="protein sequence ID" value="KAK3356145.1"/>
    <property type="molecule type" value="Genomic_DNA"/>
</dbReference>
<sequence>METRSGRATDELLMLVLWVGETGCFSSLSRRSRRDAGQWGDGERQGNEGNESGYLRMRGLFLCTVAASDRWMLVALSQAPQRIPQLQLRLKEHSSCSRGFQAAGVQCVVGSRRVPSLQFTVPRGWRPCGRITVGK</sequence>
<proteinExistence type="predicted"/>
<dbReference type="RefSeq" id="XP_062687522.1">
    <property type="nucleotide sequence ID" value="XM_062825404.1"/>
</dbReference>
<dbReference type="Proteomes" id="UP001278500">
    <property type="component" value="Unassembled WGS sequence"/>
</dbReference>
<reference evidence="1" key="2">
    <citation type="submission" date="2023-06" db="EMBL/GenBank/DDBJ databases">
        <authorList>
            <consortium name="Lawrence Berkeley National Laboratory"/>
            <person name="Haridas S."/>
            <person name="Hensen N."/>
            <person name="Bonometti L."/>
            <person name="Westerberg I."/>
            <person name="Brannstrom I.O."/>
            <person name="Guillou S."/>
            <person name="Cros-Aarteil S."/>
            <person name="Calhoun S."/>
            <person name="Kuo A."/>
            <person name="Mondo S."/>
            <person name="Pangilinan J."/>
            <person name="Riley R."/>
            <person name="Labutti K."/>
            <person name="Andreopoulos B."/>
            <person name="Lipzen A."/>
            <person name="Chen C."/>
            <person name="Yanf M."/>
            <person name="Daum C."/>
            <person name="Ng V."/>
            <person name="Clum A."/>
            <person name="Steindorff A."/>
            <person name="Ohm R."/>
            <person name="Martin F."/>
            <person name="Silar P."/>
            <person name="Natvig D."/>
            <person name="Lalanne C."/>
            <person name="Gautier V."/>
            <person name="Ament-Velasquez S.L."/>
            <person name="Kruys A."/>
            <person name="Hutchinson M.I."/>
            <person name="Powell A.J."/>
            <person name="Barry K."/>
            <person name="Miller A.N."/>
            <person name="Grigoriev I.V."/>
            <person name="Debuchy R."/>
            <person name="Gladieux P."/>
            <person name="Thoren M.H."/>
            <person name="Johannesson H."/>
        </authorList>
    </citation>
    <scope>NUCLEOTIDE SEQUENCE</scope>
    <source>
        <strain evidence="1">CBS 560.94</strain>
    </source>
</reference>
<dbReference type="AlphaFoldDB" id="A0AAE0JRG6"/>
<gene>
    <name evidence="1" type="ORF">B0H65DRAFT_439302</name>
</gene>
<name>A0AAE0JRG6_9PEZI</name>
<evidence type="ECO:0000313" key="2">
    <source>
        <dbReference type="Proteomes" id="UP001278500"/>
    </source>
</evidence>
<accession>A0AAE0JRG6</accession>
<dbReference type="GeneID" id="87862558"/>